<dbReference type="SUPFAM" id="SSF53474">
    <property type="entry name" value="alpha/beta-Hydrolases"/>
    <property type="match status" value="1"/>
</dbReference>
<dbReference type="Pfam" id="PF00561">
    <property type="entry name" value="Abhydrolase_1"/>
    <property type="match status" value="1"/>
</dbReference>
<dbReference type="EMBL" id="VDFW01000006">
    <property type="protein sequence ID" value="TNC27332.1"/>
    <property type="molecule type" value="Genomic_DNA"/>
</dbReference>
<feature type="domain" description="AB hydrolase-1" evidence="1">
    <location>
        <begin position="33"/>
        <end position="134"/>
    </location>
</feature>
<dbReference type="Proteomes" id="UP000305546">
    <property type="component" value="Unassembled WGS sequence"/>
</dbReference>
<dbReference type="Gene3D" id="3.40.50.1820">
    <property type="entry name" value="alpha/beta hydrolase"/>
    <property type="match status" value="1"/>
</dbReference>
<dbReference type="PANTHER" id="PTHR43798:SF33">
    <property type="entry name" value="HYDROLASE, PUTATIVE (AFU_ORTHOLOGUE AFUA_2G14860)-RELATED"/>
    <property type="match status" value="1"/>
</dbReference>
<evidence type="ECO:0000259" key="1">
    <source>
        <dbReference type="Pfam" id="PF00561"/>
    </source>
</evidence>
<organism evidence="2 3">
    <name type="scientific">Amycolatopsis alkalitolerans</name>
    <dbReference type="NCBI Taxonomy" id="2547244"/>
    <lineage>
        <taxon>Bacteria</taxon>
        <taxon>Bacillati</taxon>
        <taxon>Actinomycetota</taxon>
        <taxon>Actinomycetes</taxon>
        <taxon>Pseudonocardiales</taxon>
        <taxon>Pseudonocardiaceae</taxon>
        <taxon>Amycolatopsis</taxon>
    </lineage>
</organism>
<dbReference type="PRINTS" id="PR00111">
    <property type="entry name" value="ABHYDROLASE"/>
</dbReference>
<name>A0A5C4M4Y2_9PSEU</name>
<dbReference type="OrthoDB" id="2987348at2"/>
<sequence>MVATLLPGVTARRVPTERLTVNVLEPVGRTGTPVLFVHGNVSSSLFWQETMLALPPSFRPLALDLRGFGDTDPEPVDATRGLDDYVDDLAALITALDLAPVHLVGWSMGGGVLLRYLLGQPSAIASLTLVNPVSPYGFGGTSGVDGRLNDPAGAGAGAGAANPEFVQRLADGDTGADSPLSPRQVLLAHYVKPPCVPAHLDMLVESMLSTRTGEDHYPGTSAAADAWPGLAPGDRGVLNTMAPTRFRISDLSTAEPKPPLLWIRGTDDVIVSDTSLHDMAYLGSIGVVPGWPGDEVCPPQPMVAQTRAVLGTYGDYREIAISDSGHSPHLDQPAAFRAALIDHLTASAPSSLP</sequence>
<protein>
    <submittedName>
        <fullName evidence="2">Alpha/beta hydrolase</fullName>
    </submittedName>
</protein>
<keyword evidence="2" id="KW-0378">Hydrolase</keyword>
<evidence type="ECO:0000313" key="2">
    <source>
        <dbReference type="EMBL" id="TNC27332.1"/>
    </source>
</evidence>
<evidence type="ECO:0000313" key="3">
    <source>
        <dbReference type="Proteomes" id="UP000305546"/>
    </source>
</evidence>
<dbReference type="GO" id="GO:0016020">
    <property type="term" value="C:membrane"/>
    <property type="evidence" value="ECO:0007669"/>
    <property type="project" value="TreeGrafter"/>
</dbReference>
<dbReference type="InterPro" id="IPR050266">
    <property type="entry name" value="AB_hydrolase_sf"/>
</dbReference>
<keyword evidence="3" id="KW-1185">Reference proteome</keyword>
<gene>
    <name evidence="2" type="ORF">FG385_09630</name>
</gene>
<dbReference type="GO" id="GO:0016787">
    <property type="term" value="F:hydrolase activity"/>
    <property type="evidence" value="ECO:0007669"/>
    <property type="project" value="UniProtKB-KW"/>
</dbReference>
<accession>A0A5C4M4Y2</accession>
<proteinExistence type="predicted"/>
<dbReference type="PANTHER" id="PTHR43798">
    <property type="entry name" value="MONOACYLGLYCEROL LIPASE"/>
    <property type="match status" value="1"/>
</dbReference>
<comment type="caution">
    <text evidence="2">The sequence shown here is derived from an EMBL/GenBank/DDBJ whole genome shotgun (WGS) entry which is preliminary data.</text>
</comment>
<reference evidence="2 3" key="1">
    <citation type="submission" date="2019-06" db="EMBL/GenBank/DDBJ databases">
        <title>Amycolatopsis alkalitolerans sp. nov., isolated from Gastrodia elata Blume.</title>
        <authorList>
            <person name="Narsing Rao M.P."/>
            <person name="Li W.J."/>
        </authorList>
    </citation>
    <scope>NUCLEOTIDE SEQUENCE [LARGE SCALE GENOMIC DNA]</scope>
    <source>
        <strain evidence="2 3">SYSUP0005</strain>
    </source>
</reference>
<dbReference type="InterPro" id="IPR000073">
    <property type="entry name" value="AB_hydrolase_1"/>
</dbReference>
<dbReference type="AlphaFoldDB" id="A0A5C4M4Y2"/>
<dbReference type="InterPro" id="IPR029058">
    <property type="entry name" value="AB_hydrolase_fold"/>
</dbReference>